<dbReference type="PANTHER" id="PTHR39555">
    <property type="entry name" value="FIMBRIAL ASSEMBLY PROTEIN PILO-LIKE PROTEIN-RELATED"/>
    <property type="match status" value="1"/>
</dbReference>
<dbReference type="EMBL" id="FPAQ01000011">
    <property type="protein sequence ID" value="SFT62085.1"/>
    <property type="molecule type" value="Genomic_DNA"/>
</dbReference>
<proteinExistence type="predicted"/>
<dbReference type="Gene3D" id="3.30.70.60">
    <property type="match status" value="1"/>
</dbReference>
<dbReference type="RefSeq" id="WP_089848489.1">
    <property type="nucleotide sequence ID" value="NZ_FPAQ01000011.1"/>
</dbReference>
<gene>
    <name evidence="2" type="ORF">SAMN04487956_11112</name>
</gene>
<dbReference type="OrthoDB" id="9802133at2"/>
<dbReference type="InterPro" id="IPR007445">
    <property type="entry name" value="PilO"/>
</dbReference>
<dbReference type="GO" id="GO:0043683">
    <property type="term" value="P:type IV pilus assembly"/>
    <property type="evidence" value="ECO:0007669"/>
    <property type="project" value="InterPro"/>
</dbReference>
<dbReference type="PANTHER" id="PTHR39555:SF1">
    <property type="entry name" value="TYPE IV PILUS INNER MEMBRANE COMPONENT PILO"/>
    <property type="match status" value="1"/>
</dbReference>
<evidence type="ECO:0000313" key="3">
    <source>
        <dbReference type="Proteomes" id="UP000199594"/>
    </source>
</evidence>
<keyword evidence="1" id="KW-1133">Transmembrane helix</keyword>
<reference evidence="2 3" key="1">
    <citation type="submission" date="2016-10" db="EMBL/GenBank/DDBJ databases">
        <authorList>
            <person name="de Groot N.N."/>
        </authorList>
    </citation>
    <scope>NUCLEOTIDE SEQUENCE [LARGE SCALE GENOMIC DNA]</scope>
    <source>
        <strain evidence="2 3">CGMCC 1.6493</strain>
    </source>
</reference>
<organism evidence="2 3">
    <name type="scientific">Halomonas saccharevitans</name>
    <dbReference type="NCBI Taxonomy" id="416872"/>
    <lineage>
        <taxon>Bacteria</taxon>
        <taxon>Pseudomonadati</taxon>
        <taxon>Pseudomonadota</taxon>
        <taxon>Gammaproteobacteria</taxon>
        <taxon>Oceanospirillales</taxon>
        <taxon>Halomonadaceae</taxon>
        <taxon>Halomonas</taxon>
    </lineage>
</organism>
<dbReference type="Proteomes" id="UP000199594">
    <property type="component" value="Unassembled WGS sequence"/>
</dbReference>
<keyword evidence="1" id="KW-0812">Transmembrane</keyword>
<evidence type="ECO:0000256" key="1">
    <source>
        <dbReference type="SAM" id="Phobius"/>
    </source>
</evidence>
<sequence length="208" mass="23654">MRWADEWRRLKSVDWGELDIKEAGSWPFLLQLICCVLTLSLTLAGMYWYLGAPKAEALEQARAEEARLIGNYRSKAAQAAHLDVMREEMAVLDERMGDLREMLPTDAEVPSLIDNISEAAISNQLSIEFIRLRSPVAQEFYLEQPFDIRVQGGYHSIAKFLTTVAGLPRIVTQHDLTLEPVEEAQGQQLQLSMLARTYSYRQPDEEAP</sequence>
<dbReference type="AlphaFoldDB" id="A0A1I6ZHI4"/>
<dbReference type="Pfam" id="PF04350">
    <property type="entry name" value="PilO"/>
    <property type="match status" value="1"/>
</dbReference>
<protein>
    <submittedName>
        <fullName evidence="2">Type IV pilus assembly protein PilO</fullName>
    </submittedName>
</protein>
<feature type="transmembrane region" description="Helical" evidence="1">
    <location>
        <begin position="28"/>
        <end position="50"/>
    </location>
</feature>
<keyword evidence="1" id="KW-0472">Membrane</keyword>
<evidence type="ECO:0000313" key="2">
    <source>
        <dbReference type="EMBL" id="SFT62085.1"/>
    </source>
</evidence>
<dbReference type="GO" id="GO:0043107">
    <property type="term" value="P:type IV pilus-dependent motility"/>
    <property type="evidence" value="ECO:0007669"/>
    <property type="project" value="InterPro"/>
</dbReference>
<dbReference type="PIRSF" id="PIRSF016482">
    <property type="entry name" value="PilO"/>
    <property type="match status" value="1"/>
</dbReference>
<name>A0A1I6ZHI4_9GAMM</name>
<accession>A0A1I6ZHI4</accession>
<dbReference type="InterPro" id="IPR014717">
    <property type="entry name" value="Transl_elong_EF1B/ribsomal_bS6"/>
</dbReference>